<keyword evidence="1" id="KW-0805">Transcription regulation</keyword>
<gene>
    <name evidence="6" type="ORF">Nans01_24150</name>
</gene>
<dbReference type="GO" id="GO:0003677">
    <property type="term" value="F:DNA binding"/>
    <property type="evidence" value="ECO:0007669"/>
    <property type="project" value="UniProtKB-KW"/>
</dbReference>
<dbReference type="EMBL" id="BSQG01000003">
    <property type="protein sequence ID" value="GLU48064.1"/>
    <property type="molecule type" value="Genomic_DNA"/>
</dbReference>
<dbReference type="SUPFAM" id="SSF46894">
    <property type="entry name" value="C-terminal effector domain of the bipartite response regulators"/>
    <property type="match status" value="1"/>
</dbReference>
<dbReference type="PRINTS" id="PR00038">
    <property type="entry name" value="HTHLUXR"/>
</dbReference>
<dbReference type="PANTHER" id="PTHR44688:SF16">
    <property type="entry name" value="DNA-BINDING TRANSCRIPTIONAL ACTIVATOR DEVR_DOSR"/>
    <property type="match status" value="1"/>
</dbReference>
<name>A0A9W6UIT2_9ACTN</name>
<dbReference type="InterPro" id="IPR036388">
    <property type="entry name" value="WH-like_DNA-bd_sf"/>
</dbReference>
<organism evidence="6 7">
    <name type="scientific">Nocardiopsis ansamitocini</name>
    <dbReference type="NCBI Taxonomy" id="1670832"/>
    <lineage>
        <taxon>Bacteria</taxon>
        <taxon>Bacillati</taxon>
        <taxon>Actinomycetota</taxon>
        <taxon>Actinomycetes</taxon>
        <taxon>Streptosporangiales</taxon>
        <taxon>Nocardiopsidaceae</taxon>
        <taxon>Nocardiopsis</taxon>
    </lineage>
</organism>
<dbReference type="PROSITE" id="PS50043">
    <property type="entry name" value="HTH_LUXR_2"/>
    <property type="match status" value="1"/>
</dbReference>
<proteinExistence type="predicted"/>
<accession>A0A9W6UIT2</accession>
<dbReference type="Proteomes" id="UP001165092">
    <property type="component" value="Unassembled WGS sequence"/>
</dbReference>
<dbReference type="PANTHER" id="PTHR44688">
    <property type="entry name" value="DNA-BINDING TRANSCRIPTIONAL ACTIVATOR DEVR_DOSR"/>
    <property type="match status" value="1"/>
</dbReference>
<evidence type="ECO:0000256" key="1">
    <source>
        <dbReference type="ARBA" id="ARBA00023015"/>
    </source>
</evidence>
<evidence type="ECO:0000313" key="7">
    <source>
        <dbReference type="Proteomes" id="UP001165092"/>
    </source>
</evidence>
<sequence length="95" mass="10105">MPVTTGADTAMLASRYDPIGPREPDRSPSSGAAALSDREREVAALVGTGATNRDIASGLFITQGTVKNHISSVLRKLGLRDRTQLAVWVSSQRAR</sequence>
<feature type="domain" description="HTH luxR-type" evidence="5">
    <location>
        <begin position="28"/>
        <end position="93"/>
    </location>
</feature>
<dbReference type="InterPro" id="IPR000792">
    <property type="entry name" value="Tscrpt_reg_LuxR_C"/>
</dbReference>
<feature type="region of interest" description="Disordered" evidence="4">
    <location>
        <begin position="1"/>
        <end position="36"/>
    </location>
</feature>
<dbReference type="SMART" id="SM00421">
    <property type="entry name" value="HTH_LUXR"/>
    <property type="match status" value="1"/>
</dbReference>
<keyword evidence="7" id="KW-1185">Reference proteome</keyword>
<keyword evidence="3" id="KW-0804">Transcription</keyword>
<dbReference type="AlphaFoldDB" id="A0A9W6UIT2"/>
<comment type="caution">
    <text evidence="6">The sequence shown here is derived from an EMBL/GenBank/DDBJ whole genome shotgun (WGS) entry which is preliminary data.</text>
</comment>
<protein>
    <recommendedName>
        <fullName evidence="5">HTH luxR-type domain-containing protein</fullName>
    </recommendedName>
</protein>
<keyword evidence="2" id="KW-0238">DNA-binding</keyword>
<dbReference type="GO" id="GO:0006355">
    <property type="term" value="P:regulation of DNA-templated transcription"/>
    <property type="evidence" value="ECO:0007669"/>
    <property type="project" value="InterPro"/>
</dbReference>
<dbReference type="Gene3D" id="1.10.10.10">
    <property type="entry name" value="Winged helix-like DNA-binding domain superfamily/Winged helix DNA-binding domain"/>
    <property type="match status" value="1"/>
</dbReference>
<dbReference type="InterPro" id="IPR016032">
    <property type="entry name" value="Sig_transdc_resp-reg_C-effctor"/>
</dbReference>
<dbReference type="CDD" id="cd06170">
    <property type="entry name" value="LuxR_C_like"/>
    <property type="match status" value="1"/>
</dbReference>
<dbReference type="Pfam" id="PF00196">
    <property type="entry name" value="GerE"/>
    <property type="match status" value="1"/>
</dbReference>
<reference evidence="6" key="1">
    <citation type="submission" date="2023-02" db="EMBL/GenBank/DDBJ databases">
        <title>Nocardiopsis ansamitocini NBRC 112285.</title>
        <authorList>
            <person name="Ichikawa N."/>
            <person name="Sato H."/>
            <person name="Tonouchi N."/>
        </authorList>
    </citation>
    <scope>NUCLEOTIDE SEQUENCE</scope>
    <source>
        <strain evidence="6">NBRC 112285</strain>
    </source>
</reference>
<evidence type="ECO:0000256" key="3">
    <source>
        <dbReference type="ARBA" id="ARBA00023163"/>
    </source>
</evidence>
<evidence type="ECO:0000259" key="5">
    <source>
        <dbReference type="PROSITE" id="PS50043"/>
    </source>
</evidence>
<dbReference type="PROSITE" id="PS00622">
    <property type="entry name" value="HTH_LUXR_1"/>
    <property type="match status" value="1"/>
</dbReference>
<evidence type="ECO:0000256" key="2">
    <source>
        <dbReference type="ARBA" id="ARBA00023125"/>
    </source>
</evidence>
<evidence type="ECO:0000256" key="4">
    <source>
        <dbReference type="SAM" id="MobiDB-lite"/>
    </source>
</evidence>
<evidence type="ECO:0000313" key="6">
    <source>
        <dbReference type="EMBL" id="GLU48064.1"/>
    </source>
</evidence>